<dbReference type="PROSITE" id="PS51355">
    <property type="entry name" value="GLUTATHIONE_PEROXID_3"/>
    <property type="match status" value="1"/>
</dbReference>
<evidence type="ECO:0000313" key="6">
    <source>
        <dbReference type="Proteomes" id="UP001159427"/>
    </source>
</evidence>
<organism evidence="5 6">
    <name type="scientific">Porites evermanni</name>
    <dbReference type="NCBI Taxonomy" id="104178"/>
    <lineage>
        <taxon>Eukaryota</taxon>
        <taxon>Metazoa</taxon>
        <taxon>Cnidaria</taxon>
        <taxon>Anthozoa</taxon>
        <taxon>Hexacorallia</taxon>
        <taxon>Scleractinia</taxon>
        <taxon>Fungiina</taxon>
        <taxon>Poritidae</taxon>
        <taxon>Porites</taxon>
    </lineage>
</organism>
<comment type="similarity">
    <text evidence="1 4">Belongs to the glutathione peroxidase family.</text>
</comment>
<comment type="caution">
    <text evidence="5">The sequence shown here is derived from an EMBL/GenBank/DDBJ whole genome shotgun (WGS) entry which is preliminary data.</text>
</comment>
<gene>
    <name evidence="5" type="ORF">PEVE_00036532</name>
</gene>
<evidence type="ECO:0000313" key="5">
    <source>
        <dbReference type="EMBL" id="CAH3029653.1"/>
    </source>
</evidence>
<dbReference type="Proteomes" id="UP001159427">
    <property type="component" value="Unassembled WGS sequence"/>
</dbReference>
<evidence type="ECO:0000256" key="2">
    <source>
        <dbReference type="ARBA" id="ARBA00022559"/>
    </source>
</evidence>
<dbReference type="InterPro" id="IPR036249">
    <property type="entry name" value="Thioredoxin-like_sf"/>
</dbReference>
<protein>
    <recommendedName>
        <fullName evidence="4">Glutathione peroxidase</fullName>
    </recommendedName>
</protein>
<dbReference type="EMBL" id="CALNXI010000585">
    <property type="protein sequence ID" value="CAH3029653.1"/>
    <property type="molecule type" value="Genomic_DNA"/>
</dbReference>
<keyword evidence="3 4" id="KW-0560">Oxidoreductase</keyword>
<reference evidence="5 6" key="1">
    <citation type="submission" date="2022-05" db="EMBL/GenBank/DDBJ databases">
        <authorList>
            <consortium name="Genoscope - CEA"/>
            <person name="William W."/>
        </authorList>
    </citation>
    <scope>NUCLEOTIDE SEQUENCE [LARGE SCALE GENOMIC DNA]</scope>
</reference>
<name>A0ABN8MLU3_9CNID</name>
<dbReference type="Pfam" id="PF00255">
    <property type="entry name" value="GSHPx"/>
    <property type="match status" value="1"/>
</dbReference>
<keyword evidence="6" id="KW-1185">Reference proteome</keyword>
<sequence>MQYLQLNELLEKYNKDKNDDAKCSFKVLAVPCNQFGLQEPGENAYEILNGLKYVRPGHGFTLNHDIKLLEKTEVNGKNENKMFTFLKNRCPAPDNFIDDLDKIKWSPVRNDDITWNFEKFLVNHNGQPYRRYSPVVEPKEITEDIEKLIKQCKQDSS</sequence>
<accession>A0ABN8MLU3</accession>
<dbReference type="PANTHER" id="PTHR11592:SF78">
    <property type="entry name" value="GLUTATHIONE PEROXIDASE"/>
    <property type="match status" value="1"/>
</dbReference>
<evidence type="ECO:0000256" key="1">
    <source>
        <dbReference type="ARBA" id="ARBA00006926"/>
    </source>
</evidence>
<dbReference type="PANTHER" id="PTHR11592">
    <property type="entry name" value="GLUTATHIONE PEROXIDASE"/>
    <property type="match status" value="1"/>
</dbReference>
<evidence type="ECO:0000256" key="4">
    <source>
        <dbReference type="RuleBase" id="RU000499"/>
    </source>
</evidence>
<dbReference type="PIRSF" id="PIRSF000303">
    <property type="entry name" value="Glutathion_perox"/>
    <property type="match status" value="1"/>
</dbReference>
<keyword evidence="2 4" id="KW-0575">Peroxidase</keyword>
<dbReference type="InterPro" id="IPR000889">
    <property type="entry name" value="Glutathione_peroxidase"/>
</dbReference>
<dbReference type="Gene3D" id="3.40.30.10">
    <property type="entry name" value="Glutaredoxin"/>
    <property type="match status" value="1"/>
</dbReference>
<evidence type="ECO:0000256" key="3">
    <source>
        <dbReference type="ARBA" id="ARBA00023002"/>
    </source>
</evidence>
<dbReference type="SUPFAM" id="SSF52833">
    <property type="entry name" value="Thioredoxin-like"/>
    <property type="match status" value="1"/>
</dbReference>
<proteinExistence type="inferred from homology"/>
<dbReference type="PRINTS" id="PR01011">
    <property type="entry name" value="GLUTPROXDASE"/>
</dbReference>